<keyword evidence="1" id="KW-0540">Nuclease</keyword>
<name>A0ABN1MM01_9FLAO</name>
<evidence type="ECO:0000256" key="6">
    <source>
        <dbReference type="ARBA" id="ARBA00022839"/>
    </source>
</evidence>
<keyword evidence="12" id="KW-1185">Reference proteome</keyword>
<keyword evidence="7" id="KW-0067">ATP-binding</keyword>
<protein>
    <submittedName>
        <fullName evidence="11">PD-(D/E)XK nuclease family protein</fullName>
    </submittedName>
</protein>
<dbReference type="SUPFAM" id="SSF52980">
    <property type="entry name" value="Restriction endonuclease-like"/>
    <property type="match status" value="1"/>
</dbReference>
<dbReference type="InterPro" id="IPR011335">
    <property type="entry name" value="Restrct_endonuc-II-like"/>
</dbReference>
<dbReference type="PANTHER" id="PTHR30591">
    <property type="entry name" value="RECBCD ENZYME SUBUNIT RECC"/>
    <property type="match status" value="1"/>
</dbReference>
<evidence type="ECO:0000256" key="3">
    <source>
        <dbReference type="ARBA" id="ARBA00022763"/>
    </source>
</evidence>
<organism evidence="11 12">
    <name type="scientific">Wandonia haliotis</name>
    <dbReference type="NCBI Taxonomy" id="574963"/>
    <lineage>
        <taxon>Bacteria</taxon>
        <taxon>Pseudomonadati</taxon>
        <taxon>Bacteroidota</taxon>
        <taxon>Flavobacteriia</taxon>
        <taxon>Flavobacteriales</taxon>
        <taxon>Crocinitomicaceae</taxon>
        <taxon>Wandonia</taxon>
    </lineage>
</organism>
<dbReference type="RefSeq" id="WP_343785081.1">
    <property type="nucleotide sequence ID" value="NZ_BAAAFH010000003.1"/>
</dbReference>
<keyword evidence="9" id="KW-0234">DNA repair</keyword>
<evidence type="ECO:0000313" key="11">
    <source>
        <dbReference type="EMBL" id="GAA0874234.1"/>
    </source>
</evidence>
<evidence type="ECO:0000259" key="10">
    <source>
        <dbReference type="Pfam" id="PF12705"/>
    </source>
</evidence>
<keyword evidence="2" id="KW-0547">Nucleotide-binding</keyword>
<keyword evidence="8" id="KW-0238">DNA-binding</keyword>
<comment type="caution">
    <text evidence="11">The sequence shown here is derived from an EMBL/GenBank/DDBJ whole genome shotgun (WGS) entry which is preliminary data.</text>
</comment>
<dbReference type="SUPFAM" id="SSF52540">
    <property type="entry name" value="P-loop containing nucleoside triphosphate hydrolases"/>
    <property type="match status" value="1"/>
</dbReference>
<proteinExistence type="predicted"/>
<dbReference type="InterPro" id="IPR011604">
    <property type="entry name" value="PDDEXK-like_dom_sf"/>
</dbReference>
<keyword evidence="3" id="KW-0227">DNA damage</keyword>
<gene>
    <name evidence="11" type="ORF">GCM10009118_06420</name>
</gene>
<evidence type="ECO:0000256" key="2">
    <source>
        <dbReference type="ARBA" id="ARBA00022741"/>
    </source>
</evidence>
<reference evidence="11 12" key="1">
    <citation type="journal article" date="2019" name="Int. J. Syst. Evol. Microbiol.">
        <title>The Global Catalogue of Microorganisms (GCM) 10K type strain sequencing project: providing services to taxonomists for standard genome sequencing and annotation.</title>
        <authorList>
            <consortium name="The Broad Institute Genomics Platform"/>
            <consortium name="The Broad Institute Genome Sequencing Center for Infectious Disease"/>
            <person name="Wu L."/>
            <person name="Ma J."/>
        </authorList>
    </citation>
    <scope>NUCLEOTIDE SEQUENCE [LARGE SCALE GENOMIC DNA]</scope>
    <source>
        <strain evidence="11 12">JCM 16083</strain>
    </source>
</reference>
<feature type="domain" description="PD-(D/E)XK endonuclease-like" evidence="10">
    <location>
        <begin position="644"/>
        <end position="935"/>
    </location>
</feature>
<sequence length="937" mass="109576">MPLFVRNIAQFIHDQYPDKSQVTVVLPSQRAGKYIQEELFSIVQKPFFSPRFITINTWIQQLVSETVLSQTELLFQLYEVHLSLADKKESFDEFIRWGKTLLSDCDEIDRYLINPTDLFKNLRDVKDIENWSFDSTKELTENQKRFMEFWDKLGAYYQTLQLRLTKSGKTYNGAAYRKVAENIDLCFRENKEAHFLFVGFNALSPAEISIMKQLQQTGRGHILLEADRFFLDDRQHEAGTFIRELKQQVPGTQIYTSDLLLKEEKNIEVIACAQPTSQVKAAMTVLESFPEEKIKKTLLLLADESLIVPAIKHIPLKAKEANITLGLPLKNTLLRTWVDLLFEAQENIHYFKTTAVYHKTIVRFFRHPFVHKLASEKDVREIEAIQLRIIKKNRLFSKPDFPELSEKLNELIRLVFASWEDNWGSALQRMHTINALVFPCFDIQQDLLERSAINQFDTVVREMVPVFHSQSPTIGLFTFKQLFNPGWMNKAVAYYGNPTEGLQIMGLLETRMLDFETLIVIGMNEGKMPPGNHIQTIIPMDLRRYFGLPTPTQKDALFAHHFYRLLPSAKDIYITYNNAPGEGIATNEPSRYLRQLELELARENKNINWSEKTFLLEKEESHPVQIERTKEITDAILNFFSSGVSASALKKFITCPLDFYYRYILGLYENEEVEEEMESSTFGDIVHRTLEALYTPFAEKKIQVTTYDIEKMLKVYPVELQKQVSEVFNAEKETFEKGRNLLSFEMASYQIDRFLRTEKKMLEENPDKELYIESLENKIEVEFEIEWDNKKYPFKLLGLIDRIDNWGNRRRIVDYKTGNCKEEDVKFNFSSYSSVPDYPKLKKELTKHKFTLQLGIYNVLYYYAENSIPDATGVISLTALSKGFQSLHFPKRSEITEVNPEFIDFMQQLLLNIGKEMLRLEVFEHSPEAKYCEYCYK</sequence>
<dbReference type="Proteomes" id="UP001501126">
    <property type="component" value="Unassembled WGS sequence"/>
</dbReference>
<dbReference type="Gene3D" id="3.40.50.300">
    <property type="entry name" value="P-loop containing nucleotide triphosphate hydrolases"/>
    <property type="match status" value="1"/>
</dbReference>
<dbReference type="PANTHER" id="PTHR30591:SF1">
    <property type="entry name" value="RECBCD ENZYME SUBUNIT RECC"/>
    <property type="match status" value="1"/>
</dbReference>
<evidence type="ECO:0000313" key="12">
    <source>
        <dbReference type="Proteomes" id="UP001501126"/>
    </source>
</evidence>
<dbReference type="EMBL" id="BAAAFH010000003">
    <property type="protein sequence ID" value="GAA0874234.1"/>
    <property type="molecule type" value="Genomic_DNA"/>
</dbReference>
<keyword evidence="6" id="KW-0269">Exonuclease</keyword>
<dbReference type="InterPro" id="IPR027417">
    <property type="entry name" value="P-loop_NTPase"/>
</dbReference>
<evidence type="ECO:0000256" key="7">
    <source>
        <dbReference type="ARBA" id="ARBA00022840"/>
    </source>
</evidence>
<evidence type="ECO:0000256" key="4">
    <source>
        <dbReference type="ARBA" id="ARBA00022801"/>
    </source>
</evidence>
<accession>A0ABN1MM01</accession>
<evidence type="ECO:0000256" key="8">
    <source>
        <dbReference type="ARBA" id="ARBA00023125"/>
    </source>
</evidence>
<evidence type="ECO:0000256" key="9">
    <source>
        <dbReference type="ARBA" id="ARBA00023204"/>
    </source>
</evidence>
<keyword evidence="5" id="KW-0347">Helicase</keyword>
<dbReference type="InterPro" id="IPR038726">
    <property type="entry name" value="PDDEXK_AddAB-type"/>
</dbReference>
<evidence type="ECO:0000256" key="5">
    <source>
        <dbReference type="ARBA" id="ARBA00022806"/>
    </source>
</evidence>
<dbReference type="Pfam" id="PF12705">
    <property type="entry name" value="PDDEXK_1"/>
    <property type="match status" value="1"/>
</dbReference>
<evidence type="ECO:0000256" key="1">
    <source>
        <dbReference type="ARBA" id="ARBA00022722"/>
    </source>
</evidence>
<keyword evidence="4" id="KW-0378">Hydrolase</keyword>
<dbReference type="Gene3D" id="3.90.320.10">
    <property type="match status" value="1"/>
</dbReference>